<comment type="caution">
    <text evidence="2">The sequence shown here is derived from an EMBL/GenBank/DDBJ whole genome shotgun (WGS) entry which is preliminary data.</text>
</comment>
<dbReference type="SUPFAM" id="SSF52540">
    <property type="entry name" value="P-loop containing nucleoside triphosphate hydrolases"/>
    <property type="match status" value="1"/>
</dbReference>
<dbReference type="EMBL" id="SDEE01000059">
    <property type="protein sequence ID" value="RXW22836.1"/>
    <property type="molecule type" value="Genomic_DNA"/>
</dbReference>
<dbReference type="STRING" id="2316362.A0A4Q2DT48"/>
<protein>
    <recommendedName>
        <fullName evidence="4">G domain-containing protein</fullName>
    </recommendedName>
</protein>
<evidence type="ECO:0008006" key="4">
    <source>
        <dbReference type="Google" id="ProtNLM"/>
    </source>
</evidence>
<accession>A0A4Q2DT48</accession>
<feature type="region of interest" description="Disordered" evidence="1">
    <location>
        <begin position="301"/>
        <end position="323"/>
    </location>
</feature>
<evidence type="ECO:0000256" key="1">
    <source>
        <dbReference type="SAM" id="MobiDB-lite"/>
    </source>
</evidence>
<gene>
    <name evidence="2" type="ORF">EST38_g3038</name>
</gene>
<keyword evidence="3" id="KW-1185">Reference proteome</keyword>
<reference evidence="2 3" key="1">
    <citation type="submission" date="2019-01" db="EMBL/GenBank/DDBJ databases">
        <title>Draft genome sequence of Psathyrella aberdarensis IHI B618.</title>
        <authorList>
            <person name="Buettner E."/>
            <person name="Kellner H."/>
        </authorList>
    </citation>
    <scope>NUCLEOTIDE SEQUENCE [LARGE SCALE GENOMIC DNA]</scope>
    <source>
        <strain evidence="2 3">IHI B618</strain>
    </source>
</reference>
<dbReference type="Gene3D" id="3.40.50.300">
    <property type="entry name" value="P-loop containing nucleotide triphosphate hydrolases"/>
    <property type="match status" value="1"/>
</dbReference>
<evidence type="ECO:0000313" key="3">
    <source>
        <dbReference type="Proteomes" id="UP000290288"/>
    </source>
</evidence>
<dbReference type="InterPro" id="IPR027417">
    <property type="entry name" value="P-loop_NTPase"/>
</dbReference>
<dbReference type="Proteomes" id="UP000290288">
    <property type="component" value="Unassembled WGS sequence"/>
</dbReference>
<sequence length="353" mass="40627">MLYSLPCLKQFINTVSGSHMRISSGLRSCTNVVQIAPPFMLDGRSVTLIDTPGFDDTTKSDTEILRMIALFLTETYQHGKKLAGVIYIHRISDFRMGGISTRNFRMFRELCGDSTLKNVVILTNMWGQVGDEVGEARERELASDDLFFKPVLEKGAQMLRHDHTLESAQAIIKRLLDNNPLVLQIQREIVDEKKDILQTAAGTELNKELLAEMERHRKDMIDLQDEWQAAMNAKDEETRREIEAEAKKLQKEMSRIEAESKNLANNFQKEKADLEQRLKDMDTEAKREQQRLQEQYLNQVEELENQRRADADQSRERQEEYSRQIAQLQRQRSGGGGFFASLGRAIDSLFGLR</sequence>
<evidence type="ECO:0000313" key="2">
    <source>
        <dbReference type="EMBL" id="RXW22836.1"/>
    </source>
</evidence>
<proteinExistence type="predicted"/>
<name>A0A4Q2DT48_9AGAR</name>
<dbReference type="OrthoDB" id="8954335at2759"/>
<feature type="compositionally biased region" description="Basic and acidic residues" evidence="1">
    <location>
        <begin position="304"/>
        <end position="322"/>
    </location>
</feature>
<dbReference type="AlphaFoldDB" id="A0A4Q2DT48"/>
<organism evidence="2 3">
    <name type="scientific">Candolleomyces aberdarensis</name>
    <dbReference type="NCBI Taxonomy" id="2316362"/>
    <lineage>
        <taxon>Eukaryota</taxon>
        <taxon>Fungi</taxon>
        <taxon>Dikarya</taxon>
        <taxon>Basidiomycota</taxon>
        <taxon>Agaricomycotina</taxon>
        <taxon>Agaricomycetes</taxon>
        <taxon>Agaricomycetidae</taxon>
        <taxon>Agaricales</taxon>
        <taxon>Agaricineae</taxon>
        <taxon>Psathyrellaceae</taxon>
        <taxon>Candolleomyces</taxon>
    </lineage>
</organism>